<feature type="region of interest" description="Disordered" evidence="1">
    <location>
        <begin position="158"/>
        <end position="187"/>
    </location>
</feature>
<organism evidence="2 3">
    <name type="scientific">Pseudomonas corrugata</name>
    <dbReference type="NCBI Taxonomy" id="47879"/>
    <lineage>
        <taxon>Bacteria</taxon>
        <taxon>Pseudomonadati</taxon>
        <taxon>Pseudomonadota</taxon>
        <taxon>Gammaproteobacteria</taxon>
        <taxon>Pseudomonadales</taxon>
        <taxon>Pseudomonadaceae</taxon>
        <taxon>Pseudomonas</taxon>
    </lineage>
</organism>
<evidence type="ECO:0000256" key="1">
    <source>
        <dbReference type="SAM" id="MobiDB-lite"/>
    </source>
</evidence>
<dbReference type="STRING" id="47879.AXG94_22135"/>
<evidence type="ECO:0000313" key="3">
    <source>
        <dbReference type="Proteomes" id="UP000270661"/>
    </source>
</evidence>
<sequence length="187" mass="20226">MSIMLVSAKQQAMILPLKRPGEDPTADAASGLQSAALQALRDNVQAQASQGDAQVRESVIQQATQQVNATTAISDNVDEAFAKTRVQLQTVASQDATARATDSSALKDFKDYMSKTPEERLREAVLAEMGISEEEYEAMPPEKQLAVGQEIAQRMQDKSAMAQVEKAQERRDTGDKDPAAAMLLTSL</sequence>
<dbReference type="Proteomes" id="UP000270661">
    <property type="component" value="Unassembled WGS sequence"/>
</dbReference>
<comment type="caution">
    <text evidence="2">The sequence shown here is derived from an EMBL/GenBank/DDBJ whole genome shotgun (WGS) entry which is preliminary data.</text>
</comment>
<proteinExistence type="predicted"/>
<gene>
    <name evidence="2" type="ORF">ALQ77_00383</name>
</gene>
<name>A0A3M3EDW3_9PSED</name>
<reference evidence="2 3" key="1">
    <citation type="submission" date="2018-08" db="EMBL/GenBank/DDBJ databases">
        <title>Recombination of ecologically and evolutionarily significant loci maintains genetic cohesion in the Pseudomonas syringae species complex.</title>
        <authorList>
            <person name="Dillon M."/>
            <person name="Thakur S."/>
            <person name="Almeida R.N.D."/>
            <person name="Weir B.S."/>
            <person name="Guttman D.S."/>
        </authorList>
    </citation>
    <scope>NUCLEOTIDE SEQUENCE [LARGE SCALE GENOMIC DNA]</scope>
    <source>
        <strain evidence="2 3">NCPPB2445</strain>
    </source>
</reference>
<keyword evidence="3" id="KW-1185">Reference proteome</keyword>
<evidence type="ECO:0000313" key="2">
    <source>
        <dbReference type="EMBL" id="RMM47770.1"/>
    </source>
</evidence>
<dbReference type="AlphaFoldDB" id="A0A3M3EDW3"/>
<protein>
    <submittedName>
        <fullName evidence="2">Uncharacterized protein</fullName>
    </submittedName>
</protein>
<accession>A0A3M3EDW3</accession>
<dbReference type="EMBL" id="RBOJ01000086">
    <property type="protein sequence ID" value="RMM47770.1"/>
    <property type="molecule type" value="Genomic_DNA"/>
</dbReference>
<feature type="compositionally biased region" description="Basic and acidic residues" evidence="1">
    <location>
        <begin position="166"/>
        <end position="178"/>
    </location>
</feature>